<evidence type="ECO:0000313" key="1">
    <source>
        <dbReference type="EMBL" id="CAH1976090.1"/>
    </source>
</evidence>
<protein>
    <submittedName>
        <fullName evidence="1">Uncharacterized protein</fullName>
    </submittedName>
</protein>
<name>A0A9P0KN11_ACAOB</name>
<sequence>MINIISYKSSIYLPPIVYLTAKNPLFILINHLFAATTHTEPYHYARKPNTTDATVKAYQMESQGHVTV</sequence>
<evidence type="ECO:0000313" key="2">
    <source>
        <dbReference type="Proteomes" id="UP001152888"/>
    </source>
</evidence>
<organism evidence="1 2">
    <name type="scientific">Acanthoscelides obtectus</name>
    <name type="common">Bean weevil</name>
    <name type="synonym">Bruchus obtectus</name>
    <dbReference type="NCBI Taxonomy" id="200917"/>
    <lineage>
        <taxon>Eukaryota</taxon>
        <taxon>Metazoa</taxon>
        <taxon>Ecdysozoa</taxon>
        <taxon>Arthropoda</taxon>
        <taxon>Hexapoda</taxon>
        <taxon>Insecta</taxon>
        <taxon>Pterygota</taxon>
        <taxon>Neoptera</taxon>
        <taxon>Endopterygota</taxon>
        <taxon>Coleoptera</taxon>
        <taxon>Polyphaga</taxon>
        <taxon>Cucujiformia</taxon>
        <taxon>Chrysomeloidea</taxon>
        <taxon>Chrysomelidae</taxon>
        <taxon>Bruchinae</taxon>
        <taxon>Bruchini</taxon>
        <taxon>Acanthoscelides</taxon>
    </lineage>
</organism>
<dbReference type="EMBL" id="CAKOFQ010006843">
    <property type="protein sequence ID" value="CAH1976090.1"/>
    <property type="molecule type" value="Genomic_DNA"/>
</dbReference>
<comment type="caution">
    <text evidence="1">The sequence shown here is derived from an EMBL/GenBank/DDBJ whole genome shotgun (WGS) entry which is preliminary data.</text>
</comment>
<dbReference type="Proteomes" id="UP001152888">
    <property type="component" value="Unassembled WGS sequence"/>
</dbReference>
<gene>
    <name evidence="1" type="ORF">ACAOBT_LOCUS11939</name>
</gene>
<keyword evidence="2" id="KW-1185">Reference proteome</keyword>
<dbReference type="AlphaFoldDB" id="A0A9P0KN11"/>
<proteinExistence type="predicted"/>
<reference evidence="1" key="1">
    <citation type="submission" date="2022-03" db="EMBL/GenBank/DDBJ databases">
        <authorList>
            <person name="Sayadi A."/>
        </authorList>
    </citation>
    <scope>NUCLEOTIDE SEQUENCE</scope>
</reference>
<accession>A0A9P0KN11</accession>